<keyword evidence="2" id="KW-1185">Reference proteome</keyword>
<protein>
    <submittedName>
        <fullName evidence="1">Uncharacterized protein</fullName>
    </submittedName>
</protein>
<gene>
    <name evidence="1" type="ORF">CCAX7_20300</name>
</gene>
<dbReference type="AlphaFoldDB" id="A0A402D2J6"/>
<name>A0A402D2J6_9BACT</name>
<sequence length="577" mass="62124">MIKHSFLQCLTLCAVLCAPSLAAAPEATPLTKLPVREITVFKDGHAFLLREGSAATDVAGNVALDELPIPVLGTFWPYSGDTHVKLTSVVASERPATTARTATTIREMLDANPGASVQITDTSNNTFDAVVIGIPHAPRPEPMSDNISGERILPPPLTPSIVLLKQAAGGTLAFPIDRIQSVSFKGDFHPEVSDDIERRSLTMHLSWSGGHADKAQVGMVYLEKGIRWLPSYKIDLDGKGRAHVQLEATLANEMIDLNDVTVNLVIGAPTFAMAGSVDPIALQDTAAKLSPLFSPSGGARMGYAFSNALASQSAYRAVSDASQAEPSGPAVTGAAGNEDLFVFTVSHITLKKGERMVVPISDYTIPYSDVYTLDLPAVPPLEVRPYLNSNYGFNNYGNNNEPKLVDASPVMHKIRLVNSNNAPLTTAPALVLRDGRLIAQGLMSYAAIGGTTDLPLTPAINVKVFKNSKEAKRTANAATWAGVSYDRVDIAGMLTITNYENQEINLEVTRQVLGMLDTASAPGKVEQLSTLDSEDAPPISSQEWWNHFNGIGKASWTVKMTPKQCLDLKYTWHYFVR</sequence>
<accession>A0A402D2J6</accession>
<evidence type="ECO:0000313" key="1">
    <source>
        <dbReference type="EMBL" id="BDI29979.1"/>
    </source>
</evidence>
<organism evidence="1 2">
    <name type="scientific">Capsulimonas corticalis</name>
    <dbReference type="NCBI Taxonomy" id="2219043"/>
    <lineage>
        <taxon>Bacteria</taxon>
        <taxon>Bacillati</taxon>
        <taxon>Armatimonadota</taxon>
        <taxon>Armatimonadia</taxon>
        <taxon>Capsulimonadales</taxon>
        <taxon>Capsulimonadaceae</taxon>
        <taxon>Capsulimonas</taxon>
    </lineage>
</organism>
<dbReference type="RefSeq" id="WP_119323715.1">
    <property type="nucleotide sequence ID" value="NZ_AP025739.1"/>
</dbReference>
<dbReference type="KEGG" id="ccot:CCAX7_20300"/>
<dbReference type="EMBL" id="AP025739">
    <property type="protein sequence ID" value="BDI29979.1"/>
    <property type="molecule type" value="Genomic_DNA"/>
</dbReference>
<reference evidence="1 2" key="1">
    <citation type="journal article" date="2019" name="Int. J. Syst. Evol. Microbiol.">
        <title>Capsulimonas corticalis gen. nov., sp. nov., an aerobic capsulated bacterium, of a novel bacterial order, Capsulimonadales ord. nov., of the class Armatimonadia of the phylum Armatimonadetes.</title>
        <authorList>
            <person name="Li J."/>
            <person name="Kudo C."/>
            <person name="Tonouchi A."/>
        </authorList>
    </citation>
    <scope>NUCLEOTIDE SEQUENCE [LARGE SCALE GENOMIC DNA]</scope>
    <source>
        <strain evidence="1 2">AX-7</strain>
    </source>
</reference>
<proteinExistence type="predicted"/>
<dbReference type="Proteomes" id="UP000287394">
    <property type="component" value="Chromosome"/>
</dbReference>
<evidence type="ECO:0000313" key="2">
    <source>
        <dbReference type="Proteomes" id="UP000287394"/>
    </source>
</evidence>
<dbReference type="OrthoDB" id="242970at2"/>